<proteinExistence type="predicted"/>
<evidence type="ECO:0000313" key="1">
    <source>
        <dbReference type="EMBL" id="BAT77565.1"/>
    </source>
</evidence>
<dbReference type="EMBL" id="AP015035">
    <property type="protein sequence ID" value="BAT77565.1"/>
    <property type="molecule type" value="Genomic_DNA"/>
</dbReference>
<sequence length="117" mass="11821">MGVGEEGVFSFGGYGFLVTGDGELVGGFLYVGVGGRGSLWTGRTGGGRGSIGWSSLGGKGNSGCLKKCQKKAEVQIADENLSFPAAGLRVCVSSDTDSVTIFEFPCEGHGSADALCS</sequence>
<reference evidence="1 2" key="1">
    <citation type="journal article" date="2015" name="Sci. Rep.">
        <title>The power of single molecule real-time sequencing technology in the de novo assembly of a eukaryotic genome.</title>
        <authorList>
            <person name="Sakai H."/>
            <person name="Naito K."/>
            <person name="Ogiso-Tanaka E."/>
            <person name="Takahashi Y."/>
            <person name="Iseki K."/>
            <person name="Muto C."/>
            <person name="Satou K."/>
            <person name="Teruya K."/>
            <person name="Shiroma A."/>
            <person name="Shimoji M."/>
            <person name="Hirano T."/>
            <person name="Itoh T."/>
            <person name="Kaga A."/>
            <person name="Tomooka N."/>
        </authorList>
    </citation>
    <scope>NUCLEOTIDE SEQUENCE [LARGE SCALE GENOMIC DNA]</scope>
    <source>
        <strain evidence="2">cv. Shumari</strain>
    </source>
</reference>
<gene>
    <name evidence="1" type="primary">Vigan.02G014900</name>
    <name evidence="1" type="ORF">VIGAN_02014900</name>
</gene>
<keyword evidence="2" id="KW-1185">Reference proteome</keyword>
<accession>A0A0S3RAI4</accession>
<protein>
    <submittedName>
        <fullName evidence="1">Uncharacterized protein</fullName>
    </submittedName>
</protein>
<name>A0A0S3RAI4_PHAAN</name>
<evidence type="ECO:0000313" key="2">
    <source>
        <dbReference type="Proteomes" id="UP000291084"/>
    </source>
</evidence>
<dbReference type="AlphaFoldDB" id="A0A0S3RAI4"/>
<dbReference type="Proteomes" id="UP000291084">
    <property type="component" value="Chromosome 2"/>
</dbReference>
<organism evidence="1 2">
    <name type="scientific">Vigna angularis var. angularis</name>
    <dbReference type="NCBI Taxonomy" id="157739"/>
    <lineage>
        <taxon>Eukaryota</taxon>
        <taxon>Viridiplantae</taxon>
        <taxon>Streptophyta</taxon>
        <taxon>Embryophyta</taxon>
        <taxon>Tracheophyta</taxon>
        <taxon>Spermatophyta</taxon>
        <taxon>Magnoliopsida</taxon>
        <taxon>eudicotyledons</taxon>
        <taxon>Gunneridae</taxon>
        <taxon>Pentapetalae</taxon>
        <taxon>rosids</taxon>
        <taxon>fabids</taxon>
        <taxon>Fabales</taxon>
        <taxon>Fabaceae</taxon>
        <taxon>Papilionoideae</taxon>
        <taxon>50 kb inversion clade</taxon>
        <taxon>NPAAA clade</taxon>
        <taxon>indigoferoid/millettioid clade</taxon>
        <taxon>Phaseoleae</taxon>
        <taxon>Vigna</taxon>
    </lineage>
</organism>